<comment type="pathway">
    <text evidence="2">Protein modification; protein ubiquitination.</text>
</comment>
<dbReference type="InParanoid" id="A0A1D6FRJ5"/>
<dbReference type="PaxDb" id="4577-GRMZM2G363253_P03"/>
<comment type="similarity">
    <text evidence="11">Belongs to the RING-type zinc finger family. ATL subfamily.</text>
</comment>
<dbReference type="PANTHER" id="PTHR45768:SF15">
    <property type="entry name" value="OS05G0352750 PROTEIN"/>
    <property type="match status" value="1"/>
</dbReference>
<keyword evidence="3" id="KW-0808">Transferase</keyword>
<evidence type="ECO:0000256" key="5">
    <source>
        <dbReference type="ARBA" id="ARBA00022723"/>
    </source>
</evidence>
<keyword evidence="10" id="KW-0472">Membrane</keyword>
<keyword evidence="7" id="KW-0833">Ubl conjugation pathway</keyword>
<evidence type="ECO:0000313" key="13">
    <source>
        <dbReference type="EMBL" id="AQK94208.1"/>
    </source>
</evidence>
<feature type="compositionally biased region" description="Polar residues" evidence="12">
    <location>
        <begin position="316"/>
        <end position="326"/>
    </location>
</feature>
<dbReference type="STRING" id="4577.A0A1D6FRJ5"/>
<evidence type="ECO:0000256" key="10">
    <source>
        <dbReference type="ARBA" id="ARBA00023136"/>
    </source>
</evidence>
<evidence type="ECO:0000256" key="4">
    <source>
        <dbReference type="ARBA" id="ARBA00022692"/>
    </source>
</evidence>
<dbReference type="EMBL" id="CM000784">
    <property type="protein sequence ID" value="AQK94208.1"/>
    <property type="molecule type" value="Genomic_DNA"/>
</dbReference>
<feature type="compositionally biased region" description="Gly residues" evidence="12">
    <location>
        <begin position="1"/>
        <end position="14"/>
    </location>
</feature>
<dbReference type="GO" id="GO:0016020">
    <property type="term" value="C:membrane"/>
    <property type="evidence" value="ECO:0007669"/>
    <property type="project" value="UniProtKB-SubCell"/>
</dbReference>
<reference evidence="13" key="1">
    <citation type="submission" date="2015-12" db="EMBL/GenBank/DDBJ databases">
        <title>Update maize B73 reference genome by single molecule sequencing technologies.</title>
        <authorList>
            <consortium name="Maize Genome Sequencing Project"/>
            <person name="Ware D."/>
        </authorList>
    </citation>
    <scope>NUCLEOTIDE SEQUENCE</scope>
    <source>
        <tissue evidence="13">Seedling</tissue>
    </source>
</reference>
<dbReference type="PROSITE" id="PS50089">
    <property type="entry name" value="ZF_RING_2"/>
    <property type="match status" value="1"/>
</dbReference>
<evidence type="ECO:0000256" key="9">
    <source>
        <dbReference type="ARBA" id="ARBA00022989"/>
    </source>
</evidence>
<evidence type="ECO:0000256" key="12">
    <source>
        <dbReference type="SAM" id="MobiDB-lite"/>
    </source>
</evidence>
<dbReference type="eggNOG" id="ENOG502R6FC">
    <property type="taxonomic scope" value="Eukaryota"/>
</dbReference>
<accession>A0A1D6FRJ5</accession>
<dbReference type="GO" id="GO:0008270">
    <property type="term" value="F:zinc ion binding"/>
    <property type="evidence" value="ECO:0007669"/>
    <property type="project" value="UniProtKB-KW"/>
</dbReference>
<feature type="region of interest" description="Disordered" evidence="12">
    <location>
        <begin position="313"/>
        <end position="345"/>
    </location>
</feature>
<feature type="region of interest" description="Disordered" evidence="12">
    <location>
        <begin position="1"/>
        <end position="56"/>
    </location>
</feature>
<keyword evidence="4" id="KW-0812">Transmembrane</keyword>
<dbReference type="CDD" id="cd16448">
    <property type="entry name" value="RING-H2"/>
    <property type="match status" value="1"/>
</dbReference>
<protein>
    <submittedName>
        <fullName evidence="13">RING-H2 finger protein ATL5H</fullName>
    </submittedName>
</protein>
<dbReference type="AlphaFoldDB" id="A0A1D6FRJ5"/>
<dbReference type="ExpressionAtlas" id="A0A1D6FRJ5">
    <property type="expression patterns" value="baseline and differential"/>
</dbReference>
<comment type="subcellular location">
    <subcellularLocation>
        <location evidence="1">Membrane</location>
        <topology evidence="1">Single-pass membrane protein</topology>
    </subcellularLocation>
</comment>
<feature type="compositionally biased region" description="Gly residues" evidence="12">
    <location>
        <begin position="22"/>
        <end position="36"/>
    </location>
</feature>
<evidence type="ECO:0000256" key="3">
    <source>
        <dbReference type="ARBA" id="ARBA00022679"/>
    </source>
</evidence>
<name>A0A1D6FRJ5_MAIZE</name>
<evidence type="ECO:0000256" key="1">
    <source>
        <dbReference type="ARBA" id="ARBA00004167"/>
    </source>
</evidence>
<evidence type="ECO:0000256" key="2">
    <source>
        <dbReference type="ARBA" id="ARBA00004906"/>
    </source>
</evidence>
<organism evidence="13">
    <name type="scientific">Zea mays</name>
    <name type="common">Maize</name>
    <dbReference type="NCBI Taxonomy" id="4577"/>
    <lineage>
        <taxon>Eukaryota</taxon>
        <taxon>Viridiplantae</taxon>
        <taxon>Streptophyta</taxon>
        <taxon>Embryophyta</taxon>
        <taxon>Tracheophyta</taxon>
        <taxon>Spermatophyta</taxon>
        <taxon>Magnoliopsida</taxon>
        <taxon>Liliopsida</taxon>
        <taxon>Poales</taxon>
        <taxon>Poaceae</taxon>
        <taxon>PACMAD clade</taxon>
        <taxon>Panicoideae</taxon>
        <taxon>Andropogonodae</taxon>
        <taxon>Andropogoneae</taxon>
        <taxon>Tripsacinae</taxon>
        <taxon>Zea</taxon>
    </lineage>
</organism>
<evidence type="ECO:0000256" key="11">
    <source>
        <dbReference type="ARBA" id="ARBA00024209"/>
    </source>
</evidence>
<keyword evidence="8" id="KW-0862">Zinc</keyword>
<dbReference type="SUPFAM" id="SSF57850">
    <property type="entry name" value="RING/U-box"/>
    <property type="match status" value="1"/>
</dbReference>
<keyword evidence="6" id="KW-0863">Zinc-finger</keyword>
<dbReference type="Pfam" id="PF13639">
    <property type="entry name" value="zf-RING_2"/>
    <property type="match status" value="1"/>
</dbReference>
<evidence type="ECO:0000256" key="8">
    <source>
        <dbReference type="ARBA" id="ARBA00022833"/>
    </source>
</evidence>
<proteinExistence type="inferred from homology"/>
<gene>
    <name evidence="13" type="ORF">ZEAMMB73_Zm00001d010514</name>
</gene>
<sequence length="442" mass="46400">MGGGGRGGGGGGGGGRRRRGGRGGGGGGGGSGGGARGNAPTPGPQQGAPWPTFHHPWSGRISMWSFQGPGSEAHPPTAMFDGAQPGFTSPPGYASRPCPPTSTSAFGFYRITSSESGMRSATSAAVASAVSSVVHSAEGPVKGSELVASVPISAEMPKGRMDTLVPSAPYLPDVERLILGLLLLPAVPMKPGSGDCAMCREFLPTEVLLILPVCSHMFHQSCIITWLCRTTPPCCPFCRASITIPGCNKTKVDPSFCSVEYDIESQMLMPIPPGEVVAEAVGGSHGWLRSSLDRLSGSWRICSSNRATPAVVPVSSRRTTGSWSHGNDSDCSKVQKPLPVPDGKEVPEEVRRSIGWLGSLATLSGSWSGCSSSCSSEMGLMVTLRHVKETLTSSGHSETDKWSMRWDLEAATPTPERPSLYGYARWFFRSSGKLNCRLTFPS</sequence>
<keyword evidence="9" id="KW-1133">Transmembrane helix</keyword>
<evidence type="ECO:0000256" key="7">
    <source>
        <dbReference type="ARBA" id="ARBA00022786"/>
    </source>
</evidence>
<dbReference type="InterPro" id="IPR013083">
    <property type="entry name" value="Znf_RING/FYVE/PHD"/>
</dbReference>
<evidence type="ECO:0000256" key="6">
    <source>
        <dbReference type="ARBA" id="ARBA00022771"/>
    </source>
</evidence>
<dbReference type="Gene3D" id="3.30.40.10">
    <property type="entry name" value="Zinc/RING finger domain, C3HC4 (zinc finger)"/>
    <property type="match status" value="1"/>
</dbReference>
<keyword evidence="5" id="KW-0479">Metal-binding</keyword>
<dbReference type="GO" id="GO:0016740">
    <property type="term" value="F:transferase activity"/>
    <property type="evidence" value="ECO:0007669"/>
    <property type="project" value="UniProtKB-KW"/>
</dbReference>
<dbReference type="FunCoup" id="A0A1D6FRJ5">
    <property type="interactions" value="743"/>
</dbReference>
<dbReference type="PANTHER" id="PTHR45768">
    <property type="entry name" value="E3 UBIQUITIN-PROTEIN LIGASE RNF13-LIKE"/>
    <property type="match status" value="1"/>
</dbReference>
<dbReference type="InterPro" id="IPR001841">
    <property type="entry name" value="Znf_RING"/>
</dbReference>